<dbReference type="Pfam" id="PF00001">
    <property type="entry name" value="7tm_1"/>
    <property type="match status" value="1"/>
</dbReference>
<dbReference type="PANTHER" id="PTHR46641">
    <property type="entry name" value="FMRFAMIDE RECEPTOR-RELATED"/>
    <property type="match status" value="1"/>
</dbReference>
<sequence length="344" mass="38495">MASGNYSHTLPTMFEQDKDPFIDDDVLNVLIIVFYVVAIGLMCFFGVIFNAVNVFVFFKQGFKDTVNITLFSLAVSDMGSLATLFWSTVCFNPLFAQAVLPVISIDLMHITSGWPHTFFSRISSWITAFVTFERCLCIALPLKVKTIITPRRTIYVIVSIYIGVAACVAPAFYSIRLGPKHVSEVNMTMIGIVYTSDGVFIEGISLLISAFSQLVSFISVIVCTVILVQNLLIKSRWRQSSSSTAKQESLSNRDMKVVRMVLSIAVIFIACLSPTVANIFAIMSIPEYSFYGEYQSIYLILWAISFLLVATNSAVNIFVYYYMSSKFKEILDETLNRMRGKCGV</sequence>
<evidence type="ECO:0000313" key="7">
    <source>
        <dbReference type="Proteomes" id="UP000694888"/>
    </source>
</evidence>
<keyword evidence="3 5" id="KW-1133">Transmembrane helix</keyword>
<dbReference type="GeneID" id="106013048"/>
<dbReference type="InterPro" id="IPR000276">
    <property type="entry name" value="GPCR_Rhodpsn"/>
</dbReference>
<gene>
    <name evidence="8" type="primary">LOC106013048</name>
</gene>
<dbReference type="InterPro" id="IPR052954">
    <property type="entry name" value="GPCR-Ligand_Int"/>
</dbReference>
<keyword evidence="4 5" id="KW-0472">Membrane</keyword>
<evidence type="ECO:0000256" key="1">
    <source>
        <dbReference type="ARBA" id="ARBA00004370"/>
    </source>
</evidence>
<evidence type="ECO:0000256" key="4">
    <source>
        <dbReference type="ARBA" id="ARBA00023136"/>
    </source>
</evidence>
<feature type="transmembrane region" description="Helical" evidence="5">
    <location>
        <begin position="214"/>
        <end position="233"/>
    </location>
</feature>
<accession>A0ABM1A961</accession>
<dbReference type="SUPFAM" id="SSF81321">
    <property type="entry name" value="Family A G protein-coupled receptor-like"/>
    <property type="match status" value="1"/>
</dbReference>
<feature type="transmembrane region" description="Helical" evidence="5">
    <location>
        <begin position="68"/>
        <end position="88"/>
    </location>
</feature>
<dbReference type="Gene3D" id="1.20.1070.10">
    <property type="entry name" value="Rhodopsin 7-helix transmembrane proteins"/>
    <property type="match status" value="1"/>
</dbReference>
<evidence type="ECO:0000256" key="5">
    <source>
        <dbReference type="SAM" id="Phobius"/>
    </source>
</evidence>
<protein>
    <submittedName>
        <fullName evidence="8">Rhodopsin-like</fullName>
    </submittedName>
</protein>
<dbReference type="PROSITE" id="PS50262">
    <property type="entry name" value="G_PROTEIN_RECEP_F1_2"/>
    <property type="match status" value="1"/>
</dbReference>
<evidence type="ECO:0000259" key="6">
    <source>
        <dbReference type="PROSITE" id="PS50262"/>
    </source>
</evidence>
<evidence type="ECO:0000256" key="3">
    <source>
        <dbReference type="ARBA" id="ARBA00022989"/>
    </source>
</evidence>
<keyword evidence="7" id="KW-1185">Reference proteome</keyword>
<feature type="transmembrane region" description="Helical" evidence="5">
    <location>
        <begin position="260"/>
        <end position="285"/>
    </location>
</feature>
<evidence type="ECO:0000256" key="2">
    <source>
        <dbReference type="ARBA" id="ARBA00022692"/>
    </source>
</evidence>
<comment type="subcellular location">
    <subcellularLocation>
        <location evidence="1">Membrane</location>
    </subcellularLocation>
</comment>
<reference evidence="8" key="1">
    <citation type="submission" date="2025-08" db="UniProtKB">
        <authorList>
            <consortium name="RefSeq"/>
        </authorList>
    </citation>
    <scope>IDENTIFICATION</scope>
</reference>
<dbReference type="Proteomes" id="UP000694888">
    <property type="component" value="Unplaced"/>
</dbReference>
<dbReference type="InterPro" id="IPR017452">
    <property type="entry name" value="GPCR_Rhodpsn_7TM"/>
</dbReference>
<feature type="transmembrane region" description="Helical" evidence="5">
    <location>
        <begin position="297"/>
        <end position="322"/>
    </location>
</feature>
<proteinExistence type="predicted"/>
<feature type="transmembrane region" description="Helical" evidence="5">
    <location>
        <begin position="29"/>
        <end position="56"/>
    </location>
</feature>
<keyword evidence="2 5" id="KW-0812">Transmembrane</keyword>
<name>A0ABM1A961_APLCA</name>
<dbReference type="RefSeq" id="XP_012943205.1">
    <property type="nucleotide sequence ID" value="XM_013087751.1"/>
</dbReference>
<organism evidence="7 8">
    <name type="scientific">Aplysia californica</name>
    <name type="common">California sea hare</name>
    <dbReference type="NCBI Taxonomy" id="6500"/>
    <lineage>
        <taxon>Eukaryota</taxon>
        <taxon>Metazoa</taxon>
        <taxon>Spiralia</taxon>
        <taxon>Lophotrochozoa</taxon>
        <taxon>Mollusca</taxon>
        <taxon>Gastropoda</taxon>
        <taxon>Heterobranchia</taxon>
        <taxon>Euthyneura</taxon>
        <taxon>Tectipleura</taxon>
        <taxon>Aplysiida</taxon>
        <taxon>Aplysioidea</taxon>
        <taxon>Aplysiidae</taxon>
        <taxon>Aplysia</taxon>
    </lineage>
</organism>
<feature type="transmembrane region" description="Helical" evidence="5">
    <location>
        <begin position="154"/>
        <end position="175"/>
    </location>
</feature>
<evidence type="ECO:0000313" key="8">
    <source>
        <dbReference type="RefSeq" id="XP_012943205.1"/>
    </source>
</evidence>
<dbReference type="PANTHER" id="PTHR46641:SF2">
    <property type="entry name" value="FMRFAMIDE RECEPTOR"/>
    <property type="match status" value="1"/>
</dbReference>
<feature type="domain" description="G-protein coupled receptors family 1 profile" evidence="6">
    <location>
        <begin position="49"/>
        <end position="320"/>
    </location>
</feature>
<dbReference type="PRINTS" id="PR00237">
    <property type="entry name" value="GPCRRHODOPSN"/>
</dbReference>